<dbReference type="AlphaFoldDB" id="A0AAD6KKL9"/>
<evidence type="ECO:0000313" key="1">
    <source>
        <dbReference type="EMBL" id="KAJ6424072.1"/>
    </source>
</evidence>
<gene>
    <name evidence="1" type="ORF">OIU84_024949</name>
</gene>
<name>A0AAD6KKL9_9ROSI</name>
<protein>
    <submittedName>
        <fullName evidence="1">Uncharacterized protein</fullName>
    </submittedName>
</protein>
<reference evidence="1 2" key="1">
    <citation type="journal article" date="2023" name="Int. J. Mol. Sci.">
        <title>De Novo Assembly and Annotation of 11 Diverse Shrub Willow (Salix) Genomes Reveals Novel Gene Organization in Sex-Linked Regions.</title>
        <authorList>
            <person name="Hyden B."/>
            <person name="Feng K."/>
            <person name="Yates T.B."/>
            <person name="Jawdy S."/>
            <person name="Cereghino C."/>
            <person name="Smart L.B."/>
            <person name="Muchero W."/>
        </authorList>
    </citation>
    <scope>NUCLEOTIDE SEQUENCE [LARGE SCALE GENOMIC DNA]</scope>
    <source>
        <tissue evidence="1">Shoot tip</tissue>
    </source>
</reference>
<sequence>MFVSYEQLGPELQAMLSQLPNETHFPGYQYQSGEQETRAALRQGSSQSCPTADVSSKRHLLREGELGTTFCLPSQKARLHLRRWAISQGRKPFPTFLVHMPLRLRYFEFLVETLSFTPATRES</sequence>
<dbReference type="EMBL" id="JAPFFJ010000006">
    <property type="protein sequence ID" value="KAJ6424072.1"/>
    <property type="molecule type" value="Genomic_DNA"/>
</dbReference>
<accession>A0AAD6KKL9</accession>
<keyword evidence="2" id="KW-1185">Reference proteome</keyword>
<proteinExistence type="predicted"/>
<organism evidence="1 2">
    <name type="scientific">Salix udensis</name>
    <dbReference type="NCBI Taxonomy" id="889485"/>
    <lineage>
        <taxon>Eukaryota</taxon>
        <taxon>Viridiplantae</taxon>
        <taxon>Streptophyta</taxon>
        <taxon>Embryophyta</taxon>
        <taxon>Tracheophyta</taxon>
        <taxon>Spermatophyta</taxon>
        <taxon>Magnoliopsida</taxon>
        <taxon>eudicotyledons</taxon>
        <taxon>Gunneridae</taxon>
        <taxon>Pentapetalae</taxon>
        <taxon>rosids</taxon>
        <taxon>fabids</taxon>
        <taxon>Malpighiales</taxon>
        <taxon>Salicaceae</taxon>
        <taxon>Saliceae</taxon>
        <taxon>Salix</taxon>
    </lineage>
</organism>
<dbReference type="Proteomes" id="UP001162972">
    <property type="component" value="Chromosome 16"/>
</dbReference>
<evidence type="ECO:0000313" key="2">
    <source>
        <dbReference type="Proteomes" id="UP001162972"/>
    </source>
</evidence>
<comment type="caution">
    <text evidence="1">The sequence shown here is derived from an EMBL/GenBank/DDBJ whole genome shotgun (WGS) entry which is preliminary data.</text>
</comment>